<evidence type="ECO:0000313" key="1">
    <source>
        <dbReference type="EMBL" id="GBO38408.1"/>
    </source>
</evidence>
<name>A0A4Y2WNW6_ARAVE</name>
<sequence>MKSFFTEIPGGQHPSLDDQLYMENGTTFVLKIHSGSRNRLIPVSVEWGGLRRKRAQRVNGAAENFNVVLTVAMREMVNSLNNFRHHAHGDSSESSS</sequence>
<gene>
    <name evidence="1" type="ORF">AVEN_105818_1</name>
</gene>
<dbReference type="AlphaFoldDB" id="A0A4Y2WNW6"/>
<evidence type="ECO:0000313" key="2">
    <source>
        <dbReference type="Proteomes" id="UP000499080"/>
    </source>
</evidence>
<organism evidence="1 2">
    <name type="scientific">Araneus ventricosus</name>
    <name type="common">Orbweaver spider</name>
    <name type="synonym">Epeira ventricosa</name>
    <dbReference type="NCBI Taxonomy" id="182803"/>
    <lineage>
        <taxon>Eukaryota</taxon>
        <taxon>Metazoa</taxon>
        <taxon>Ecdysozoa</taxon>
        <taxon>Arthropoda</taxon>
        <taxon>Chelicerata</taxon>
        <taxon>Arachnida</taxon>
        <taxon>Araneae</taxon>
        <taxon>Araneomorphae</taxon>
        <taxon>Entelegynae</taxon>
        <taxon>Araneoidea</taxon>
        <taxon>Araneidae</taxon>
        <taxon>Araneus</taxon>
    </lineage>
</organism>
<keyword evidence="2" id="KW-1185">Reference proteome</keyword>
<dbReference type="Proteomes" id="UP000499080">
    <property type="component" value="Unassembled WGS sequence"/>
</dbReference>
<protein>
    <submittedName>
        <fullName evidence="1">Uncharacterized protein</fullName>
    </submittedName>
</protein>
<reference evidence="1 2" key="1">
    <citation type="journal article" date="2019" name="Sci. Rep.">
        <title>Orb-weaving spider Araneus ventricosus genome elucidates the spidroin gene catalogue.</title>
        <authorList>
            <person name="Kono N."/>
            <person name="Nakamura H."/>
            <person name="Ohtoshi R."/>
            <person name="Moran D.A.P."/>
            <person name="Shinohara A."/>
            <person name="Yoshida Y."/>
            <person name="Fujiwara M."/>
            <person name="Mori M."/>
            <person name="Tomita M."/>
            <person name="Arakawa K."/>
        </authorList>
    </citation>
    <scope>NUCLEOTIDE SEQUENCE [LARGE SCALE GENOMIC DNA]</scope>
</reference>
<comment type="caution">
    <text evidence="1">The sequence shown here is derived from an EMBL/GenBank/DDBJ whole genome shotgun (WGS) entry which is preliminary data.</text>
</comment>
<proteinExistence type="predicted"/>
<dbReference type="EMBL" id="BGPR01063126">
    <property type="protein sequence ID" value="GBO38408.1"/>
    <property type="molecule type" value="Genomic_DNA"/>
</dbReference>
<accession>A0A4Y2WNW6</accession>